<dbReference type="AlphaFoldDB" id="A0A1M4ZXJ6"/>
<keyword evidence="3" id="KW-1185">Reference proteome</keyword>
<keyword evidence="1" id="KW-0472">Membrane</keyword>
<evidence type="ECO:0000313" key="3">
    <source>
        <dbReference type="Proteomes" id="UP000184509"/>
    </source>
</evidence>
<keyword evidence="1" id="KW-0812">Transmembrane</keyword>
<accession>A0A1M4ZXJ6</accession>
<gene>
    <name evidence="2" type="ORF">SAMN05444405_10676</name>
</gene>
<sequence length="196" mass="23323">MKINKKISSAIFIFSIILNIYLIINQDIISGVCEKDISDKRHFEFAGKFIFNDTISNLLNSFVKEVDNDSCFFEMIVDKRNTKETYIHLMASMAFPYKALDNKQAMNNYLTKNRPLLYMPIDNKKGFFIYTGIERLVDLEAMNDDINFRTNKSSYFVRYWTIVLTDDKYLLYKNIYMDPFSVLNFDYRNQLKLKFK</sequence>
<evidence type="ECO:0000256" key="1">
    <source>
        <dbReference type="SAM" id="Phobius"/>
    </source>
</evidence>
<evidence type="ECO:0000313" key="2">
    <source>
        <dbReference type="EMBL" id="SHF22366.1"/>
    </source>
</evidence>
<organism evidence="2 3">
    <name type="scientific">Bacteroides luti</name>
    <dbReference type="NCBI Taxonomy" id="1297750"/>
    <lineage>
        <taxon>Bacteria</taxon>
        <taxon>Pseudomonadati</taxon>
        <taxon>Bacteroidota</taxon>
        <taxon>Bacteroidia</taxon>
        <taxon>Bacteroidales</taxon>
        <taxon>Bacteroidaceae</taxon>
        <taxon>Bacteroides</taxon>
    </lineage>
</organism>
<reference evidence="2 3" key="1">
    <citation type="submission" date="2016-11" db="EMBL/GenBank/DDBJ databases">
        <authorList>
            <person name="Jaros S."/>
            <person name="Januszkiewicz K."/>
            <person name="Wedrychowicz H."/>
        </authorList>
    </citation>
    <scope>NUCLEOTIDE SEQUENCE [LARGE SCALE GENOMIC DNA]</scope>
    <source>
        <strain evidence="2 3">DSM 26991</strain>
    </source>
</reference>
<dbReference type="RefSeq" id="WP_073400676.1">
    <property type="nucleotide sequence ID" value="NZ_FQTV01000006.1"/>
</dbReference>
<protein>
    <submittedName>
        <fullName evidence="2">Uncharacterized protein</fullName>
    </submittedName>
</protein>
<dbReference type="Proteomes" id="UP000184509">
    <property type="component" value="Unassembled WGS sequence"/>
</dbReference>
<name>A0A1M4ZXJ6_9BACE</name>
<dbReference type="EMBL" id="FQTV01000006">
    <property type="protein sequence ID" value="SHF22366.1"/>
    <property type="molecule type" value="Genomic_DNA"/>
</dbReference>
<keyword evidence="1" id="KW-1133">Transmembrane helix</keyword>
<proteinExistence type="predicted"/>
<feature type="transmembrane region" description="Helical" evidence="1">
    <location>
        <begin position="7"/>
        <end position="24"/>
    </location>
</feature>
<dbReference type="STRING" id="1297750.SAMN05444405_10676"/>